<dbReference type="OrthoDB" id="7053339at2"/>
<organism evidence="13 14">
    <name type="scientific">Marinobacterium mangrovicola</name>
    <dbReference type="NCBI Taxonomy" id="1476959"/>
    <lineage>
        <taxon>Bacteria</taxon>
        <taxon>Pseudomonadati</taxon>
        <taxon>Pseudomonadota</taxon>
        <taxon>Gammaproteobacteria</taxon>
        <taxon>Oceanospirillales</taxon>
        <taxon>Oceanospirillaceae</taxon>
        <taxon>Marinobacterium</taxon>
    </lineage>
</organism>
<dbReference type="PROSITE" id="PS50005">
    <property type="entry name" value="TPR"/>
    <property type="match status" value="1"/>
</dbReference>
<proteinExistence type="predicted"/>
<dbReference type="RefSeq" id="WP_132293899.1">
    <property type="nucleotide sequence ID" value="NZ_SMFU01000009.1"/>
</dbReference>
<keyword evidence="8 11" id="KW-0472">Membrane</keyword>
<evidence type="ECO:0000256" key="10">
    <source>
        <dbReference type="PROSITE-ProRule" id="PRU00339"/>
    </source>
</evidence>
<evidence type="ECO:0000256" key="1">
    <source>
        <dbReference type="ARBA" id="ARBA00002962"/>
    </source>
</evidence>
<keyword evidence="4" id="KW-1003">Cell membrane</keyword>
<dbReference type="GO" id="GO:0042168">
    <property type="term" value="P:heme metabolic process"/>
    <property type="evidence" value="ECO:0007669"/>
    <property type="project" value="InterPro"/>
</dbReference>
<evidence type="ECO:0000256" key="8">
    <source>
        <dbReference type="ARBA" id="ARBA00023136"/>
    </source>
</evidence>
<keyword evidence="7 11" id="KW-1133">Transmembrane helix</keyword>
<comment type="caution">
    <text evidence="13">The sequence shown here is derived from an EMBL/GenBank/DDBJ whole genome shotgun (WGS) entry which is preliminary data.</text>
</comment>
<keyword evidence="14" id="KW-1185">Reference proteome</keyword>
<dbReference type="AlphaFoldDB" id="A0A4R1GGI4"/>
<dbReference type="Pfam" id="PF07219">
    <property type="entry name" value="HemY_N"/>
    <property type="match status" value="1"/>
</dbReference>
<dbReference type="InterPro" id="IPR010817">
    <property type="entry name" value="HemY_N"/>
</dbReference>
<evidence type="ECO:0000256" key="2">
    <source>
        <dbReference type="ARBA" id="ARBA00004429"/>
    </source>
</evidence>
<dbReference type="GO" id="GO:0006779">
    <property type="term" value="P:porphyrin-containing compound biosynthetic process"/>
    <property type="evidence" value="ECO:0007669"/>
    <property type="project" value="UniProtKB-KW"/>
</dbReference>
<dbReference type="UniPathway" id="UPA00252"/>
<feature type="repeat" description="TPR" evidence="10">
    <location>
        <begin position="337"/>
        <end position="370"/>
    </location>
</feature>
<dbReference type="InterPro" id="IPR019734">
    <property type="entry name" value="TPR_rpt"/>
</dbReference>
<comment type="subcellular location">
    <subcellularLocation>
        <location evidence="2">Cell inner membrane</location>
        <topology evidence="2">Multi-pass membrane protein</topology>
    </subcellularLocation>
</comment>
<keyword evidence="9" id="KW-0627">Porphyrin biosynthesis</keyword>
<dbReference type="NCBIfam" id="TIGR00540">
    <property type="entry name" value="TPR_hemY_coli"/>
    <property type="match status" value="1"/>
</dbReference>
<keyword evidence="6 11" id="KW-0812">Transmembrane</keyword>
<feature type="transmembrane region" description="Helical" evidence="11">
    <location>
        <begin position="42"/>
        <end position="64"/>
    </location>
</feature>
<evidence type="ECO:0000259" key="12">
    <source>
        <dbReference type="Pfam" id="PF07219"/>
    </source>
</evidence>
<evidence type="ECO:0000256" key="11">
    <source>
        <dbReference type="SAM" id="Phobius"/>
    </source>
</evidence>
<gene>
    <name evidence="13" type="ORF">CLV83_3000</name>
</gene>
<dbReference type="SUPFAM" id="SSF48452">
    <property type="entry name" value="TPR-like"/>
    <property type="match status" value="1"/>
</dbReference>
<name>A0A4R1GGI4_9GAMM</name>
<keyword evidence="5" id="KW-0997">Cell inner membrane</keyword>
<feature type="domain" description="HemY N-terminal" evidence="12">
    <location>
        <begin position="27"/>
        <end position="133"/>
    </location>
</feature>
<evidence type="ECO:0000256" key="5">
    <source>
        <dbReference type="ARBA" id="ARBA00022519"/>
    </source>
</evidence>
<evidence type="ECO:0000256" key="6">
    <source>
        <dbReference type="ARBA" id="ARBA00022692"/>
    </source>
</evidence>
<dbReference type="GO" id="GO:0005886">
    <property type="term" value="C:plasma membrane"/>
    <property type="evidence" value="ECO:0007669"/>
    <property type="project" value="UniProtKB-SubCell"/>
</dbReference>
<comment type="function">
    <text evidence="1">Involved in a late step of protoheme IX synthesis.</text>
</comment>
<evidence type="ECO:0000256" key="4">
    <source>
        <dbReference type="ARBA" id="ARBA00022475"/>
    </source>
</evidence>
<dbReference type="Gene3D" id="1.25.40.10">
    <property type="entry name" value="Tetratricopeptide repeat domain"/>
    <property type="match status" value="2"/>
</dbReference>
<evidence type="ECO:0000256" key="3">
    <source>
        <dbReference type="ARBA" id="ARBA00004744"/>
    </source>
</evidence>
<evidence type="ECO:0000256" key="7">
    <source>
        <dbReference type="ARBA" id="ARBA00022989"/>
    </source>
</evidence>
<sequence length="425" mass="47889">MKRFFIILLLLLLAGAWLGQLMVQDPGYVLLAYKETTIETSLWVLLLMAIIAFAVLHTLINLIGRARLPAQRMRSWRGRRNQKIAQNKTLKGLMALSEGNWWKAQRFLTQAAERSEQPLINYLAAAKAAHEQGETNAADNLLQKAREATPKAEVAVGIVQAQIQLSRGQNEPALATLLHLKRLAPKHSYVLKLLKEAYVRLNDWSGLTQLMPDLRRHQVLPEQQLRDLETRAARHLLSQSLSNQPAEADSKTRLQAVAHTWQELPANCTHDTDLIEQYTGLMVEAGSADEAEKMLREQLKKQWDEKLVALYGRITSSTPHKQLDTARAWLKKHDASPALELTLGRLSMQNEHWGAAIKHFEQSLELQPSAEAYAELSRLLSHLGEKERAGEISARGFDLVNGKLPALPLPPETAQLDMDETKRKL</sequence>
<evidence type="ECO:0000256" key="9">
    <source>
        <dbReference type="ARBA" id="ARBA00023244"/>
    </source>
</evidence>
<dbReference type="InterPro" id="IPR011990">
    <property type="entry name" value="TPR-like_helical_dom_sf"/>
</dbReference>
<evidence type="ECO:0000313" key="13">
    <source>
        <dbReference type="EMBL" id="TCK06051.1"/>
    </source>
</evidence>
<dbReference type="InterPro" id="IPR005254">
    <property type="entry name" value="Heme_biosyn_assoc_TPR_pro"/>
</dbReference>
<accession>A0A4R1GGI4</accession>
<keyword evidence="10" id="KW-0802">TPR repeat</keyword>
<protein>
    <submittedName>
        <fullName evidence="13">HemY protein</fullName>
    </submittedName>
</protein>
<dbReference type="EMBL" id="SMFU01000009">
    <property type="protein sequence ID" value="TCK06051.1"/>
    <property type="molecule type" value="Genomic_DNA"/>
</dbReference>
<reference evidence="13 14" key="1">
    <citation type="submission" date="2019-03" db="EMBL/GenBank/DDBJ databases">
        <title>Genomic Encyclopedia of Archaeal and Bacterial Type Strains, Phase II (KMG-II): from individual species to whole genera.</title>
        <authorList>
            <person name="Goeker M."/>
        </authorList>
    </citation>
    <scope>NUCLEOTIDE SEQUENCE [LARGE SCALE GENOMIC DNA]</scope>
    <source>
        <strain evidence="13 14">DSM 27697</strain>
    </source>
</reference>
<evidence type="ECO:0000313" key="14">
    <source>
        <dbReference type="Proteomes" id="UP000294546"/>
    </source>
</evidence>
<comment type="pathway">
    <text evidence="3">Porphyrin-containing compound metabolism; protoheme biosynthesis.</text>
</comment>
<dbReference type="Proteomes" id="UP000294546">
    <property type="component" value="Unassembled WGS sequence"/>
</dbReference>